<evidence type="ECO:0000256" key="6">
    <source>
        <dbReference type="ARBA" id="ARBA00022967"/>
    </source>
</evidence>
<dbReference type="Pfam" id="PF00005">
    <property type="entry name" value="ABC_tran"/>
    <property type="match status" value="1"/>
</dbReference>
<dbReference type="GO" id="GO:0015087">
    <property type="term" value="F:cobalt ion transmembrane transporter activity"/>
    <property type="evidence" value="ECO:0007669"/>
    <property type="project" value="UniProtKB-ARBA"/>
</dbReference>
<dbReference type="PROSITE" id="PS50893">
    <property type="entry name" value="ABC_TRANSPORTER_2"/>
    <property type="match status" value="1"/>
</dbReference>
<keyword evidence="7 8" id="KW-0472">Membrane</keyword>
<dbReference type="CDD" id="cd03225">
    <property type="entry name" value="ABC_cobalt_CbiO_domain1"/>
    <property type="match status" value="1"/>
</dbReference>
<dbReference type="InterPro" id="IPR003439">
    <property type="entry name" value="ABC_transporter-like_ATP-bd"/>
</dbReference>
<evidence type="ECO:0000313" key="10">
    <source>
        <dbReference type="EMBL" id="QKG85568.1"/>
    </source>
</evidence>
<dbReference type="RefSeq" id="WP_173224339.1">
    <property type="nucleotide sequence ID" value="NZ_CP048104.1"/>
</dbReference>
<dbReference type="EC" id="7.-.-.-" evidence="8"/>
<evidence type="ECO:0000256" key="4">
    <source>
        <dbReference type="ARBA" id="ARBA00022741"/>
    </source>
</evidence>
<dbReference type="InterPro" id="IPR050095">
    <property type="entry name" value="ECF_ABC_transporter_ATP-bd"/>
</dbReference>
<evidence type="ECO:0000256" key="1">
    <source>
        <dbReference type="ARBA" id="ARBA00004202"/>
    </source>
</evidence>
<keyword evidence="3 8" id="KW-1003">Cell membrane</keyword>
<reference evidence="10 11" key="1">
    <citation type="submission" date="2020-01" db="EMBL/GenBank/DDBJ databases">
        <authorList>
            <person name="Gulvik C.A."/>
            <person name="Batra D.G."/>
        </authorList>
    </citation>
    <scope>NUCLEOTIDE SEQUENCE [LARGE SCALE GENOMIC DNA]</scope>
    <source>
        <strain evidence="10 11">W9323</strain>
    </source>
</reference>
<dbReference type="Proteomes" id="UP000503088">
    <property type="component" value="Chromosome"/>
</dbReference>
<comment type="subunit">
    <text evidence="8">Forms a stable energy-coupling factor (ECF) transporter complex composed of 2 membrane-embedded substrate-binding proteins (S component), 2 ATP-binding proteins (A component) and 2 transmembrane proteins (T component).</text>
</comment>
<dbReference type="AlphaFoldDB" id="A0A7D3XT35"/>
<evidence type="ECO:0000313" key="11">
    <source>
        <dbReference type="Proteomes" id="UP000503088"/>
    </source>
</evidence>
<dbReference type="InterPro" id="IPR027417">
    <property type="entry name" value="P-loop_NTPase"/>
</dbReference>
<evidence type="ECO:0000256" key="7">
    <source>
        <dbReference type="ARBA" id="ARBA00023136"/>
    </source>
</evidence>
<dbReference type="PROSITE" id="PS00211">
    <property type="entry name" value="ABC_TRANSPORTER_1"/>
    <property type="match status" value="1"/>
</dbReference>
<evidence type="ECO:0000256" key="2">
    <source>
        <dbReference type="ARBA" id="ARBA00022448"/>
    </source>
</evidence>
<dbReference type="InterPro" id="IPR017871">
    <property type="entry name" value="ABC_transporter-like_CS"/>
</dbReference>
<comment type="function">
    <text evidence="8">ATP-binding (A) component of a common energy-coupling factor (ECF) ABC-transporter complex.</text>
</comment>
<evidence type="ECO:0000256" key="3">
    <source>
        <dbReference type="ARBA" id="ARBA00022475"/>
    </source>
</evidence>
<dbReference type="Gene3D" id="3.40.50.300">
    <property type="entry name" value="P-loop containing nucleotide triphosphate hydrolases"/>
    <property type="match status" value="1"/>
</dbReference>
<comment type="subcellular location">
    <subcellularLocation>
        <location evidence="1 8">Cell membrane</location>
        <topology evidence="1 8">Peripheral membrane protein</topology>
    </subcellularLocation>
</comment>
<dbReference type="InterPro" id="IPR015856">
    <property type="entry name" value="ABC_transpr_CbiO/EcfA_su"/>
</dbReference>
<dbReference type="GO" id="GO:0043190">
    <property type="term" value="C:ATP-binding cassette (ABC) transporter complex"/>
    <property type="evidence" value="ECO:0007669"/>
    <property type="project" value="TreeGrafter"/>
</dbReference>
<feature type="domain" description="ABC transporter" evidence="9">
    <location>
        <begin position="8"/>
        <end position="244"/>
    </location>
</feature>
<dbReference type="PANTHER" id="PTHR43553:SF27">
    <property type="entry name" value="ENERGY-COUPLING FACTOR TRANSPORTER ATP-BINDING PROTEIN ECFA2"/>
    <property type="match status" value="1"/>
</dbReference>
<keyword evidence="4 8" id="KW-0547">Nucleotide-binding</keyword>
<keyword evidence="6" id="KW-1278">Translocase</keyword>
<dbReference type="SMART" id="SM00382">
    <property type="entry name" value="AAA"/>
    <property type="match status" value="1"/>
</dbReference>
<keyword evidence="2 8" id="KW-0813">Transport</keyword>
<dbReference type="InterPro" id="IPR030946">
    <property type="entry name" value="EcfA2"/>
</dbReference>
<gene>
    <name evidence="10" type="ORF">GXN76_14695</name>
</gene>
<accession>A0A7D3XT35</accession>
<dbReference type="NCBIfam" id="TIGR04521">
    <property type="entry name" value="ECF_ATPase_2"/>
    <property type="match status" value="1"/>
</dbReference>
<proteinExistence type="inferred from homology"/>
<dbReference type="GO" id="GO:0005524">
    <property type="term" value="F:ATP binding"/>
    <property type="evidence" value="ECO:0007669"/>
    <property type="project" value="UniProtKB-UniRule"/>
</dbReference>
<name>A0A7D3XT35_9BACL</name>
<dbReference type="EMBL" id="CP048104">
    <property type="protein sequence ID" value="QKG85568.1"/>
    <property type="molecule type" value="Genomic_DNA"/>
</dbReference>
<protein>
    <recommendedName>
        <fullName evidence="8">Energy-coupling factor transporter ATP-binding protein EcfA2</fullName>
        <ecNumber evidence="8">7.-.-.-</ecNumber>
    </recommendedName>
</protein>
<dbReference type="GO" id="GO:0042626">
    <property type="term" value="F:ATPase-coupled transmembrane transporter activity"/>
    <property type="evidence" value="ECO:0007669"/>
    <property type="project" value="TreeGrafter"/>
</dbReference>
<evidence type="ECO:0000256" key="8">
    <source>
        <dbReference type="RuleBase" id="RU365104"/>
    </source>
</evidence>
<dbReference type="InterPro" id="IPR003593">
    <property type="entry name" value="AAA+_ATPase"/>
</dbReference>
<comment type="similarity">
    <text evidence="8">Belongs to the ABC transporter superfamily. Energy-coupling factor EcfA family.</text>
</comment>
<dbReference type="KEGG" id="kpul:GXN76_14695"/>
<evidence type="ECO:0000256" key="5">
    <source>
        <dbReference type="ARBA" id="ARBA00022840"/>
    </source>
</evidence>
<evidence type="ECO:0000259" key="9">
    <source>
        <dbReference type="PROSITE" id="PS50893"/>
    </source>
</evidence>
<dbReference type="SUPFAM" id="SSF52540">
    <property type="entry name" value="P-loop containing nucleoside triphosphate hydrolases"/>
    <property type="match status" value="1"/>
</dbReference>
<organism evidence="10 11">
    <name type="scientific">Kroppenstedtia pulmonis</name>
    <dbReference type="NCBI Taxonomy" id="1380685"/>
    <lineage>
        <taxon>Bacteria</taxon>
        <taxon>Bacillati</taxon>
        <taxon>Bacillota</taxon>
        <taxon>Bacilli</taxon>
        <taxon>Bacillales</taxon>
        <taxon>Thermoactinomycetaceae</taxon>
        <taxon>Kroppenstedtia</taxon>
    </lineage>
</organism>
<keyword evidence="11" id="KW-1185">Reference proteome</keyword>
<keyword evidence="5 8" id="KW-0067">ATP-binding</keyword>
<dbReference type="GO" id="GO:0016887">
    <property type="term" value="F:ATP hydrolysis activity"/>
    <property type="evidence" value="ECO:0007669"/>
    <property type="project" value="InterPro"/>
</dbReference>
<dbReference type="PANTHER" id="PTHR43553">
    <property type="entry name" value="HEAVY METAL TRANSPORTER"/>
    <property type="match status" value="1"/>
</dbReference>
<dbReference type="FunFam" id="3.40.50.300:FF:000224">
    <property type="entry name" value="Energy-coupling factor transporter ATP-binding protein EcfA"/>
    <property type="match status" value="1"/>
</dbReference>
<sequence length="287" mass="31871">MGIIIKGLTHQYMANTPYAKTSLSDINLSIPSGTFTGIIGPTGSGKSTLIQHIAGLLKPTKGSVQVGETIITPETKKLKSLRSQVGMVFQYPEYQLFEDTVEKDIAYGPRNQGRSEEEIRRQVGQAMDWVGLSRNLSTRSPFQLSGGQMRRVAVAGILAMMPKVLILDEPTAGLDPQGQRELLDTIYHIHKERAMTVILVSHSMEEVARYADHLVVMVHGRLALSGTPGEVFNQTEQLRKWGLEVPMAVQVIEKLNRFLSPPLSKEIFTLEALEEHLFQRWHKGGAS</sequence>